<dbReference type="InterPro" id="IPR011335">
    <property type="entry name" value="Restrct_endonuc-II-like"/>
</dbReference>
<name>A0ABY8N287_9FLAO</name>
<evidence type="ECO:0000313" key="2">
    <source>
        <dbReference type="Proteomes" id="UP001232117"/>
    </source>
</evidence>
<keyword evidence="2" id="KW-1185">Reference proteome</keyword>
<dbReference type="InterPro" id="IPR011604">
    <property type="entry name" value="PDDEXK-like_dom_sf"/>
</dbReference>
<dbReference type="Proteomes" id="UP001232117">
    <property type="component" value="Chromosome"/>
</dbReference>
<proteinExistence type="predicted"/>
<gene>
    <name evidence="1" type="ORF">MG292_06640</name>
</gene>
<accession>A0ABY8N287</accession>
<organism evidence="1 2">
    <name type="scientific">Flavobacterium keumense</name>
    <dbReference type="NCBI Taxonomy" id="1306518"/>
    <lineage>
        <taxon>Bacteria</taxon>
        <taxon>Pseudomonadati</taxon>
        <taxon>Bacteroidota</taxon>
        <taxon>Flavobacteriia</taxon>
        <taxon>Flavobacteriales</taxon>
        <taxon>Flavobacteriaceae</taxon>
        <taxon>Flavobacterium</taxon>
    </lineage>
</organism>
<dbReference type="Gene3D" id="3.90.320.10">
    <property type="match status" value="1"/>
</dbReference>
<sequence length="303" mass="35516">MKSLFENWKPRASQIGHLMTGLPEKFTKEDETKLAELLEEKQTGKNANGRATKWTDTKQSSVDELNRKKKGIDELPTGAITKLEEIFNHVFWGRRKLIFNKYLEKGNINEEDSLDLYSKVDGTSYWKNDEYFDNGFVHGTPDNITDELLRDIKSNFEYDTFKKAELTSLYSWQIKAYLWLTGKTNGELCYALVNSPAHRIDAEKKSLWYSVGMPDETEDRWIEAASQLERNHIFDMAKFKQDAPGYDLVTPIWSFDIPSHMRAKRFPVTLEDSDIEHMKRRSIMAKEWLLKREQEELNLINKK</sequence>
<protein>
    <submittedName>
        <fullName evidence="1">Uncharacterized protein</fullName>
    </submittedName>
</protein>
<dbReference type="RefSeq" id="WP_264533496.1">
    <property type="nucleotide sequence ID" value="NZ_CP092332.1"/>
</dbReference>
<reference evidence="1 2" key="2">
    <citation type="submission" date="2023-06" db="EMBL/GenBank/DDBJ databases">
        <title>Complete Genome Sequence of Flavobacterium keumense K3R-10.</title>
        <authorList>
            <person name="Jeong H."/>
            <person name="Jhang S.Y."/>
            <person name="Kim J.N."/>
        </authorList>
    </citation>
    <scope>NUCLEOTIDE SEQUENCE [LARGE SCALE GENOMIC DNA]</scope>
    <source>
        <strain evidence="1 2">K3R-10</strain>
    </source>
</reference>
<evidence type="ECO:0000313" key="1">
    <source>
        <dbReference type="EMBL" id="WGK93775.1"/>
    </source>
</evidence>
<dbReference type="EMBL" id="CP092332">
    <property type="protein sequence ID" value="WGK93775.1"/>
    <property type="molecule type" value="Genomic_DNA"/>
</dbReference>
<dbReference type="SUPFAM" id="SSF52980">
    <property type="entry name" value="Restriction endonuclease-like"/>
    <property type="match status" value="1"/>
</dbReference>
<reference evidence="1 2" key="1">
    <citation type="submission" date="2022-02" db="EMBL/GenBank/DDBJ databases">
        <authorList>
            <person name="Cha I.-T."/>
            <person name="Lee K.-E."/>
            <person name="Park S.-J."/>
        </authorList>
    </citation>
    <scope>NUCLEOTIDE SEQUENCE [LARGE SCALE GENOMIC DNA]</scope>
    <source>
        <strain evidence="1 2">K3R-10</strain>
    </source>
</reference>